<organism evidence="2 3">
    <name type="scientific">Amycolatopsis tucumanensis</name>
    <dbReference type="NCBI Taxonomy" id="401106"/>
    <lineage>
        <taxon>Bacteria</taxon>
        <taxon>Bacillati</taxon>
        <taxon>Actinomycetota</taxon>
        <taxon>Actinomycetes</taxon>
        <taxon>Pseudonocardiales</taxon>
        <taxon>Pseudonocardiaceae</taxon>
        <taxon>Amycolatopsis</taxon>
    </lineage>
</organism>
<keyword evidence="3" id="KW-1185">Reference proteome</keyword>
<comment type="caution">
    <text evidence="2">The sequence shown here is derived from an EMBL/GenBank/DDBJ whole genome shotgun (WGS) entry which is preliminary data.</text>
</comment>
<evidence type="ECO:0000313" key="3">
    <source>
        <dbReference type="Proteomes" id="UP001501624"/>
    </source>
</evidence>
<dbReference type="EMBL" id="BAABCM010000005">
    <property type="protein sequence ID" value="GAA3817530.1"/>
    <property type="molecule type" value="Genomic_DNA"/>
</dbReference>
<name>A0ABP7IG03_9PSEU</name>
<dbReference type="Proteomes" id="UP001501624">
    <property type="component" value="Unassembled WGS sequence"/>
</dbReference>
<gene>
    <name evidence="2" type="ORF">GCM10022380_39970</name>
</gene>
<feature type="region of interest" description="Disordered" evidence="1">
    <location>
        <begin position="40"/>
        <end position="65"/>
    </location>
</feature>
<feature type="compositionally biased region" description="Basic and acidic residues" evidence="1">
    <location>
        <begin position="46"/>
        <end position="60"/>
    </location>
</feature>
<proteinExistence type="predicted"/>
<evidence type="ECO:0000256" key="1">
    <source>
        <dbReference type="SAM" id="MobiDB-lite"/>
    </source>
</evidence>
<reference evidence="3" key="1">
    <citation type="journal article" date="2019" name="Int. J. Syst. Evol. Microbiol.">
        <title>The Global Catalogue of Microorganisms (GCM) 10K type strain sequencing project: providing services to taxonomists for standard genome sequencing and annotation.</title>
        <authorList>
            <consortium name="The Broad Institute Genomics Platform"/>
            <consortium name="The Broad Institute Genome Sequencing Center for Infectious Disease"/>
            <person name="Wu L."/>
            <person name="Ma J."/>
        </authorList>
    </citation>
    <scope>NUCLEOTIDE SEQUENCE [LARGE SCALE GENOMIC DNA]</scope>
    <source>
        <strain evidence="3">JCM 17017</strain>
    </source>
</reference>
<accession>A0ABP7IG03</accession>
<evidence type="ECO:0000313" key="2">
    <source>
        <dbReference type="EMBL" id="GAA3817530.1"/>
    </source>
</evidence>
<sequence>MQARLRWQGGRLVVIPSPDLMAITPRWGRKVGKFGRRMSTEVAAPARRDRDAIRRRDDHQAQVLQGRDSLVTRNAYLAR</sequence>
<protein>
    <submittedName>
        <fullName evidence="2">Uncharacterized protein</fullName>
    </submittedName>
</protein>